<accession>A0A4C1ZFF0</accession>
<protein>
    <submittedName>
        <fullName evidence="1">Uncharacterized protein</fullName>
    </submittedName>
</protein>
<dbReference type="Proteomes" id="UP000299102">
    <property type="component" value="Unassembled WGS sequence"/>
</dbReference>
<sequence length="147" mass="16836">MQQPNEAASRGTFDAAARQRQFSRFTGHRLAEIDRVLKHSGQKRKKNILTRTRAYIYANTTCAGARRTCKVKYMNLFHPAVAKKKTWARARQYGVRLWDAYLPLNPETSEMIDGLDGFPLYSGRLGENFTLVMVVLRAHLNANLNYS</sequence>
<proteinExistence type="predicted"/>
<reference evidence="1 2" key="1">
    <citation type="journal article" date="2019" name="Commun. Biol.">
        <title>The bagworm genome reveals a unique fibroin gene that provides high tensile strength.</title>
        <authorList>
            <person name="Kono N."/>
            <person name="Nakamura H."/>
            <person name="Ohtoshi R."/>
            <person name="Tomita M."/>
            <person name="Numata K."/>
            <person name="Arakawa K."/>
        </authorList>
    </citation>
    <scope>NUCLEOTIDE SEQUENCE [LARGE SCALE GENOMIC DNA]</scope>
</reference>
<evidence type="ECO:0000313" key="2">
    <source>
        <dbReference type="Proteomes" id="UP000299102"/>
    </source>
</evidence>
<gene>
    <name evidence="1" type="ORF">EVAR_65439_1</name>
</gene>
<dbReference type="AlphaFoldDB" id="A0A4C1ZFF0"/>
<comment type="caution">
    <text evidence="1">The sequence shown here is derived from an EMBL/GenBank/DDBJ whole genome shotgun (WGS) entry which is preliminary data.</text>
</comment>
<evidence type="ECO:0000313" key="1">
    <source>
        <dbReference type="EMBL" id="GBP85863.1"/>
    </source>
</evidence>
<dbReference type="EMBL" id="BGZK01001764">
    <property type="protein sequence ID" value="GBP85863.1"/>
    <property type="molecule type" value="Genomic_DNA"/>
</dbReference>
<name>A0A4C1ZFF0_EUMVA</name>
<keyword evidence="2" id="KW-1185">Reference proteome</keyword>
<organism evidence="1 2">
    <name type="scientific">Eumeta variegata</name>
    <name type="common">Bagworm moth</name>
    <name type="synonym">Eumeta japonica</name>
    <dbReference type="NCBI Taxonomy" id="151549"/>
    <lineage>
        <taxon>Eukaryota</taxon>
        <taxon>Metazoa</taxon>
        <taxon>Ecdysozoa</taxon>
        <taxon>Arthropoda</taxon>
        <taxon>Hexapoda</taxon>
        <taxon>Insecta</taxon>
        <taxon>Pterygota</taxon>
        <taxon>Neoptera</taxon>
        <taxon>Endopterygota</taxon>
        <taxon>Lepidoptera</taxon>
        <taxon>Glossata</taxon>
        <taxon>Ditrysia</taxon>
        <taxon>Tineoidea</taxon>
        <taxon>Psychidae</taxon>
        <taxon>Oiketicinae</taxon>
        <taxon>Eumeta</taxon>
    </lineage>
</organism>